<accession>A0A5C6Q5L0</accession>
<comment type="caution">
    <text evidence="2">The sequence shown here is derived from an EMBL/GenBank/DDBJ whole genome shotgun (WGS) entry which is preliminary data.</text>
</comment>
<evidence type="ECO:0000313" key="3">
    <source>
        <dbReference type="Proteomes" id="UP000321525"/>
    </source>
</evidence>
<dbReference type="Proteomes" id="UP000321525">
    <property type="component" value="Unassembled WGS sequence"/>
</dbReference>
<name>A0A5C6Q5L0_9GAMM</name>
<proteinExistence type="predicted"/>
<dbReference type="AlphaFoldDB" id="A0A5C6Q5L0"/>
<dbReference type="OrthoDB" id="49457at2"/>
<keyword evidence="3" id="KW-1185">Reference proteome</keyword>
<reference evidence="2 4" key="1">
    <citation type="submission" date="2019-07" db="EMBL/GenBank/DDBJ databases">
        <title>Genomes of sea-ice associated Colwellia species.</title>
        <authorList>
            <person name="Bowman J.P."/>
        </authorList>
    </citation>
    <scope>NUCLEOTIDE SEQUENCE [LARGE SCALE GENOMIC DNA]</scope>
    <source>
        <strain evidence="1 3">ACAM 607</strain>
        <strain evidence="2 4">IC036</strain>
    </source>
</reference>
<gene>
    <name evidence="1" type="ORF">ESZ26_00600</name>
    <name evidence="2" type="ORF">ESZ27_15160</name>
</gene>
<dbReference type="Proteomes" id="UP000321917">
    <property type="component" value="Unassembled WGS sequence"/>
</dbReference>
<sequence>MVNKEVGTDLNQIEMVVVAVNKLGATVQEVTANCLGTADKSKSADNTIVTAELLVKEQRHLLTNFVNKSSINDH</sequence>
<organism evidence="2 4">
    <name type="scientific">Colwellia hornerae</name>
    <dbReference type="NCBI Taxonomy" id="89402"/>
    <lineage>
        <taxon>Bacteria</taxon>
        <taxon>Pseudomonadati</taxon>
        <taxon>Pseudomonadota</taxon>
        <taxon>Gammaproteobacteria</taxon>
        <taxon>Alteromonadales</taxon>
        <taxon>Colwelliaceae</taxon>
        <taxon>Colwellia</taxon>
    </lineage>
</organism>
<dbReference type="EMBL" id="VOLR01000001">
    <property type="protein sequence ID" value="TWX62849.1"/>
    <property type="molecule type" value="Genomic_DNA"/>
</dbReference>
<evidence type="ECO:0000313" key="4">
    <source>
        <dbReference type="Proteomes" id="UP000321917"/>
    </source>
</evidence>
<dbReference type="RefSeq" id="WP_146796086.1">
    <property type="nucleotide sequence ID" value="NZ_VOLP01000001.1"/>
</dbReference>
<evidence type="ECO:0000313" key="2">
    <source>
        <dbReference type="EMBL" id="TWX64050.1"/>
    </source>
</evidence>
<evidence type="ECO:0000313" key="1">
    <source>
        <dbReference type="EMBL" id="TWX62849.1"/>
    </source>
</evidence>
<dbReference type="EMBL" id="VOLQ01000035">
    <property type="protein sequence ID" value="TWX64050.1"/>
    <property type="molecule type" value="Genomic_DNA"/>
</dbReference>
<protein>
    <submittedName>
        <fullName evidence="2">Uncharacterized protein</fullName>
    </submittedName>
</protein>